<dbReference type="SUPFAM" id="SSF55729">
    <property type="entry name" value="Acyl-CoA N-acyltransferases (Nat)"/>
    <property type="match status" value="1"/>
</dbReference>
<keyword evidence="2" id="KW-0808">Transferase</keyword>
<reference evidence="2 3" key="1">
    <citation type="submission" date="2019-03" db="EMBL/GenBank/DDBJ databases">
        <authorList>
            <person name="Nijsse B."/>
        </authorList>
    </citation>
    <scope>NUCLEOTIDE SEQUENCE [LARGE SCALE GENOMIC DNA]</scope>
    <source>
        <strain evidence="2">Desulfoluna butyratoxydans MSL71</strain>
    </source>
</reference>
<evidence type="ECO:0000313" key="2">
    <source>
        <dbReference type="EMBL" id="VFQ44809.1"/>
    </source>
</evidence>
<gene>
    <name evidence="2" type="ORF">MSL71_24660</name>
</gene>
<dbReference type="Proteomes" id="UP000507962">
    <property type="component" value="Unassembled WGS sequence"/>
</dbReference>
<dbReference type="PROSITE" id="PS51186">
    <property type="entry name" value="GNAT"/>
    <property type="match status" value="1"/>
</dbReference>
<dbReference type="CDD" id="cd04301">
    <property type="entry name" value="NAT_SF"/>
    <property type="match status" value="1"/>
</dbReference>
<dbReference type="InterPro" id="IPR000182">
    <property type="entry name" value="GNAT_dom"/>
</dbReference>
<dbReference type="Gene3D" id="3.40.630.30">
    <property type="match status" value="1"/>
</dbReference>
<dbReference type="AlphaFoldDB" id="A0A4U8YNK5"/>
<feature type="domain" description="N-acetyltransferase" evidence="1">
    <location>
        <begin position="26"/>
        <end position="167"/>
    </location>
</feature>
<dbReference type="RefSeq" id="WP_180140734.1">
    <property type="nucleotide sequence ID" value="NZ_CAADHO010000004.1"/>
</dbReference>
<sequence length="167" mass="18692">MSPVTIKEFVPQDRPEEKSKLLPVFLEIWNAPENLMYLSPTLLPFEPDVVESWLQHHKEHGGRYFCALDDLGEILGVLVVKVNSLDGFEIYGVGVLPHRKGEGLGRLLVKHAVEVAIFLGFKDVRALVFADNAAMLCLLVRLGFISTAMQYHMRSDGADAVVLKTYL</sequence>
<name>A0A4U8YNK5_9BACT</name>
<accession>A0A4U8YNK5</accession>
<evidence type="ECO:0000313" key="3">
    <source>
        <dbReference type="Proteomes" id="UP000507962"/>
    </source>
</evidence>
<keyword evidence="3" id="KW-1185">Reference proteome</keyword>
<protein>
    <submittedName>
        <fullName evidence="2">Acyl-coa n-acyltransferase</fullName>
    </submittedName>
</protein>
<organism evidence="2 3">
    <name type="scientific">Desulfoluna butyratoxydans</name>
    <dbReference type="NCBI Taxonomy" id="231438"/>
    <lineage>
        <taxon>Bacteria</taxon>
        <taxon>Pseudomonadati</taxon>
        <taxon>Thermodesulfobacteriota</taxon>
        <taxon>Desulfobacteria</taxon>
        <taxon>Desulfobacterales</taxon>
        <taxon>Desulfolunaceae</taxon>
        <taxon>Desulfoluna</taxon>
    </lineage>
</organism>
<keyword evidence="2" id="KW-0012">Acyltransferase</keyword>
<evidence type="ECO:0000259" key="1">
    <source>
        <dbReference type="PROSITE" id="PS51186"/>
    </source>
</evidence>
<proteinExistence type="predicted"/>
<dbReference type="Pfam" id="PF00583">
    <property type="entry name" value="Acetyltransf_1"/>
    <property type="match status" value="1"/>
</dbReference>
<dbReference type="GO" id="GO:0016747">
    <property type="term" value="F:acyltransferase activity, transferring groups other than amino-acyl groups"/>
    <property type="evidence" value="ECO:0007669"/>
    <property type="project" value="InterPro"/>
</dbReference>
<dbReference type="EMBL" id="CAADHO010000004">
    <property type="protein sequence ID" value="VFQ44809.1"/>
    <property type="molecule type" value="Genomic_DNA"/>
</dbReference>
<dbReference type="InterPro" id="IPR016181">
    <property type="entry name" value="Acyl_CoA_acyltransferase"/>
</dbReference>